<proteinExistence type="predicted"/>
<dbReference type="Pfam" id="PF09995">
    <property type="entry name" value="MPAB_Lcp_cat"/>
    <property type="match status" value="1"/>
</dbReference>
<reference evidence="2 3" key="1">
    <citation type="submission" date="2022-04" db="EMBL/GenBank/DDBJ databases">
        <title>Genome diversity in the genus Frankia.</title>
        <authorList>
            <person name="Carlos-Shanley C."/>
            <person name="Hahn D."/>
        </authorList>
    </citation>
    <scope>NUCLEOTIDE SEQUENCE [LARGE SCALE GENOMIC DNA]</scope>
    <source>
        <strain evidence="2 3">Ag45/Mut15</strain>
    </source>
</reference>
<dbReference type="InterPro" id="IPR018713">
    <property type="entry name" value="MPAB/Lcp_cat_dom"/>
</dbReference>
<dbReference type="PANTHER" id="PTHR36151">
    <property type="entry name" value="BLR2777 PROTEIN"/>
    <property type="match status" value="1"/>
</dbReference>
<dbReference type="RefSeq" id="WP_248826443.1">
    <property type="nucleotide sequence ID" value="NZ_JALKFT010000031.1"/>
</dbReference>
<feature type="domain" description="ER-bound oxygenase mpaB/mpaB'/Rubber oxygenase catalytic" evidence="1">
    <location>
        <begin position="46"/>
        <end position="264"/>
    </location>
</feature>
<dbReference type="Proteomes" id="UP001201873">
    <property type="component" value="Unassembled WGS sequence"/>
</dbReference>
<keyword evidence="3" id="KW-1185">Reference proteome</keyword>
<evidence type="ECO:0000313" key="3">
    <source>
        <dbReference type="Proteomes" id="UP001201873"/>
    </source>
</evidence>
<accession>A0ABT0K479</accession>
<dbReference type="EMBL" id="JALKFT010000031">
    <property type="protein sequence ID" value="MCK9878319.1"/>
    <property type="molecule type" value="Genomic_DNA"/>
</dbReference>
<evidence type="ECO:0000259" key="1">
    <source>
        <dbReference type="Pfam" id="PF09995"/>
    </source>
</evidence>
<protein>
    <submittedName>
        <fullName evidence="2">DUF2236 domain-containing protein</fullName>
    </submittedName>
</protein>
<organism evidence="2 3">
    <name type="scientific">Frankia umida</name>
    <dbReference type="NCBI Taxonomy" id="573489"/>
    <lineage>
        <taxon>Bacteria</taxon>
        <taxon>Bacillati</taxon>
        <taxon>Actinomycetota</taxon>
        <taxon>Actinomycetes</taxon>
        <taxon>Frankiales</taxon>
        <taxon>Frankiaceae</taxon>
        <taxon>Frankia</taxon>
    </lineage>
</organism>
<evidence type="ECO:0000313" key="2">
    <source>
        <dbReference type="EMBL" id="MCK9878319.1"/>
    </source>
</evidence>
<dbReference type="PANTHER" id="PTHR36151:SF3">
    <property type="entry name" value="ER-BOUND OXYGENASE MPAB_MPAB'_RUBBER OXYGENASE CATALYTIC DOMAIN-CONTAINING PROTEIN"/>
    <property type="match status" value="1"/>
</dbReference>
<gene>
    <name evidence="2" type="ORF">MXD59_21520</name>
</gene>
<name>A0ABT0K479_9ACTN</name>
<comment type="caution">
    <text evidence="2">The sequence shown here is derived from an EMBL/GenBank/DDBJ whole genome shotgun (WGS) entry which is preliminary data.</text>
</comment>
<sequence>MAQLRGWLGGQVFQRVAGPEGAGRRERIFAAPGERWFAEDRPIRLVHADSAMFVGGLRALLLQSLHPLAIAGVTQHSDFRNDPWGRLARTSFFLAATTFGPADEAERAIARVRAVHRRVRGVAADGRPYAAGDPQLMRWVHVAEVDSFLAAYQRYGAHPLDAARRDGYVADTAVIAERLGIKDPPRTTAELDDTLRSYRPELTGTPEARSAARYLLLRAPLPLAARAPYGALAGAAVGLMPVWTRWPLRLPYLPATEATVGRLCGQTIVTTIRWATRAADPAVPHAGID</sequence>